<evidence type="ECO:0000313" key="5">
    <source>
        <dbReference type="Proteomes" id="UP000016930"/>
    </source>
</evidence>
<reference evidence="4 5" key="1">
    <citation type="journal article" date="2012" name="Proc. Natl. Acad. Sci. U.S.A.">
        <title>Comparative genomics of Ceriporiopsis subvermispora and Phanerochaete chrysosporium provide insight into selective ligninolysis.</title>
        <authorList>
            <person name="Fernandez-Fueyo E."/>
            <person name="Ruiz-Duenas F.J."/>
            <person name="Ferreira P."/>
            <person name="Floudas D."/>
            <person name="Hibbett D.S."/>
            <person name="Canessa P."/>
            <person name="Larrondo L.F."/>
            <person name="James T.Y."/>
            <person name="Seelenfreund D."/>
            <person name="Lobos S."/>
            <person name="Polanco R."/>
            <person name="Tello M."/>
            <person name="Honda Y."/>
            <person name="Watanabe T."/>
            <person name="Watanabe T."/>
            <person name="Ryu J.S."/>
            <person name="Kubicek C.P."/>
            <person name="Schmoll M."/>
            <person name="Gaskell J."/>
            <person name="Hammel K.E."/>
            <person name="St John F.J."/>
            <person name="Vanden Wymelenberg A."/>
            <person name="Sabat G."/>
            <person name="Splinter BonDurant S."/>
            <person name="Syed K."/>
            <person name="Yadav J.S."/>
            <person name="Doddapaneni H."/>
            <person name="Subramanian V."/>
            <person name="Lavin J.L."/>
            <person name="Oguiza J.A."/>
            <person name="Perez G."/>
            <person name="Pisabarro A.G."/>
            <person name="Ramirez L."/>
            <person name="Santoyo F."/>
            <person name="Master E."/>
            <person name="Coutinho P.M."/>
            <person name="Henrissat B."/>
            <person name="Lombard V."/>
            <person name="Magnuson J.K."/>
            <person name="Kuees U."/>
            <person name="Hori C."/>
            <person name="Igarashi K."/>
            <person name="Samejima M."/>
            <person name="Held B.W."/>
            <person name="Barry K.W."/>
            <person name="LaButti K.M."/>
            <person name="Lapidus A."/>
            <person name="Lindquist E.A."/>
            <person name="Lucas S.M."/>
            <person name="Riley R."/>
            <person name="Salamov A.A."/>
            <person name="Hoffmeister D."/>
            <person name="Schwenk D."/>
            <person name="Hadar Y."/>
            <person name="Yarden O."/>
            <person name="de Vries R.P."/>
            <person name="Wiebenga A."/>
            <person name="Stenlid J."/>
            <person name="Eastwood D."/>
            <person name="Grigoriev I.V."/>
            <person name="Berka R.M."/>
            <person name="Blanchette R.A."/>
            <person name="Kersten P."/>
            <person name="Martinez A.T."/>
            <person name="Vicuna R."/>
            <person name="Cullen D."/>
        </authorList>
    </citation>
    <scope>NUCLEOTIDE SEQUENCE [LARGE SCALE GENOMIC DNA]</scope>
    <source>
        <strain evidence="4 5">B</strain>
    </source>
</reference>
<dbReference type="OrthoDB" id="26278at2759"/>
<feature type="compositionally biased region" description="Low complexity" evidence="2">
    <location>
        <begin position="729"/>
        <end position="754"/>
    </location>
</feature>
<keyword evidence="5" id="KW-1185">Reference proteome</keyword>
<dbReference type="InterPro" id="IPR037516">
    <property type="entry name" value="Tripartite_DENN"/>
</dbReference>
<dbReference type="EMBL" id="KB445793">
    <property type="protein sequence ID" value="EMD40131.1"/>
    <property type="molecule type" value="Genomic_DNA"/>
</dbReference>
<feature type="region of interest" description="Disordered" evidence="2">
    <location>
        <begin position="1"/>
        <end position="76"/>
    </location>
</feature>
<dbReference type="PANTHER" id="PTHR31017">
    <property type="entry name" value="LATE SECRETORY PATHWAY PROTEIN AVL9-RELATED"/>
    <property type="match status" value="1"/>
</dbReference>
<feature type="compositionally biased region" description="Low complexity" evidence="2">
    <location>
        <begin position="792"/>
        <end position="816"/>
    </location>
</feature>
<feature type="compositionally biased region" description="Polar residues" evidence="2">
    <location>
        <begin position="34"/>
        <end position="58"/>
    </location>
</feature>
<accession>M2RMP9</accession>
<name>M2RMP9_CERS8</name>
<dbReference type="Proteomes" id="UP000016930">
    <property type="component" value="Unassembled WGS sequence"/>
</dbReference>
<feature type="region of interest" description="Disordered" evidence="2">
    <location>
        <begin position="689"/>
        <end position="774"/>
    </location>
</feature>
<feature type="region of interest" description="Disordered" evidence="2">
    <location>
        <begin position="792"/>
        <end position="874"/>
    </location>
</feature>
<dbReference type="Pfam" id="PF09794">
    <property type="entry name" value="Avl9"/>
    <property type="match status" value="1"/>
</dbReference>
<dbReference type="GO" id="GO:0005737">
    <property type="term" value="C:cytoplasm"/>
    <property type="evidence" value="ECO:0007669"/>
    <property type="project" value="TreeGrafter"/>
</dbReference>
<dbReference type="HOGENOM" id="CLU_009066_1_0_1"/>
<feature type="domain" description="UDENN" evidence="3">
    <location>
        <begin position="208"/>
        <end position="628"/>
    </location>
</feature>
<comment type="similarity">
    <text evidence="1">Belongs to the AVL9 family.</text>
</comment>
<dbReference type="PROSITE" id="PS50211">
    <property type="entry name" value="DENN"/>
    <property type="match status" value="1"/>
</dbReference>
<dbReference type="PANTHER" id="PTHR31017:SF1">
    <property type="entry name" value="LATE SECRETORY PATHWAY PROTEIN AVL9 HOMOLOG"/>
    <property type="match status" value="1"/>
</dbReference>
<dbReference type="AlphaFoldDB" id="M2RMP9"/>
<gene>
    <name evidence="4" type="ORF">CERSUDRAFT_63615</name>
</gene>
<organism evidence="4 5">
    <name type="scientific">Ceriporiopsis subvermispora (strain B)</name>
    <name type="common">White-rot fungus</name>
    <name type="synonym">Gelatoporia subvermispora</name>
    <dbReference type="NCBI Taxonomy" id="914234"/>
    <lineage>
        <taxon>Eukaryota</taxon>
        <taxon>Fungi</taxon>
        <taxon>Dikarya</taxon>
        <taxon>Basidiomycota</taxon>
        <taxon>Agaricomycotina</taxon>
        <taxon>Agaricomycetes</taxon>
        <taxon>Polyporales</taxon>
        <taxon>Gelatoporiaceae</taxon>
        <taxon>Gelatoporia</taxon>
    </lineage>
</organism>
<feature type="compositionally biased region" description="Polar residues" evidence="2">
    <location>
        <begin position="692"/>
        <end position="702"/>
    </location>
</feature>
<dbReference type="InterPro" id="IPR051731">
    <property type="entry name" value="DENND11/AVL9_GEFs"/>
</dbReference>
<sequence>MSSPEDNATPFNTHFLLDPPREHQAPSPGPASSDGDTASQRSIALSSPVHSARSSIALSHSAEEAEVDEPELPEVTPVTLVRQSLFSLSGQEVPDTDASSDLDVDGDEGSFFAARSSGSPISSAAPSIDLHETELVKKPMEETPVMPSVAGYTFSEPIPAASSRPTSTKVRAHSDGQSVTSFRSEASYTKKARPESLIVQAPAGQLILGIALVDFDHLVGPKIEFCRGDVFEDEEIVKILPFLALPDGAHLTTEDYSYFHLVPTSPTPSTIFGISCNRQISASELLVKDADVTRSTVQKAVVVLASKPIFGLVRDRLGVITRALFAQRDFTDMSILDDFHSSLENSVRSQLTESGLYMGSRELVHNFRQRTLVILKALLLQKKIMFFGHPVERLCTYQYSLVTLIPGLLQHLDDCGSPPLATRAKALSQPTSLRTSDHKSVMAYIGLPLDLFGKDAFFQPYLPLQQLDMLKDTGSWLCGSTNTIVTQQKEVDLLVNIETGIVEFRDPTLERIAGLTPADRKWMDDIMRDVNETYNTDPTQPLGMRFKGSDDYLRQKFEEYISGALASVKYTAFLAKGQGGGVVITDGSGDPRSVQDFNAIWIQEFKKTNAYEVWDRVTDPLLFDIVEARHPCNEKPSVVADIGLRLSEGIQELKLDQQLAPTREAISRTFNAGSTSFFKAVEGVRGRWLQRNPGSDNESIPATSPPADGSTTSTTSSMVEVNKEDADMSRSSSSAGSAGRRGSQAGSVRSQSSGLRPLSIIANQPPPILETPKSSGLGWSAGISSFFSQRASRLSTTSLRPQSTSSTSPSRGTSPQPSTPPPNAAKELVTPAPKPEVAEPMVLPSTNLDEVHEHGHTDDDAYEDHDPAGTGVAL</sequence>
<evidence type="ECO:0000256" key="2">
    <source>
        <dbReference type="SAM" id="MobiDB-lite"/>
    </source>
</evidence>
<feature type="compositionally biased region" description="Polar residues" evidence="2">
    <location>
        <begin position="1"/>
        <end position="12"/>
    </location>
</feature>
<evidence type="ECO:0000313" key="4">
    <source>
        <dbReference type="EMBL" id="EMD40131.1"/>
    </source>
</evidence>
<evidence type="ECO:0000259" key="3">
    <source>
        <dbReference type="PROSITE" id="PS50211"/>
    </source>
</evidence>
<protein>
    <recommendedName>
        <fullName evidence="3">UDENN domain-containing protein</fullName>
    </recommendedName>
</protein>
<proteinExistence type="inferred from homology"/>
<evidence type="ECO:0000256" key="1">
    <source>
        <dbReference type="ARBA" id="ARBA00038178"/>
    </source>
</evidence>
<dbReference type="InterPro" id="IPR018307">
    <property type="entry name" value="ABL9/DENND6_dom"/>
</dbReference>
<feature type="compositionally biased region" description="Basic and acidic residues" evidence="2">
    <location>
        <begin position="849"/>
        <end position="867"/>
    </location>
</feature>